<sequence length="83" mass="9885">MPRYYEEGELEKQNACDGLRADLKECLRQSDCVMKDRRTPKECLLMGLHPSVPEECHRLRSAFFECKRSLIDMRRRFRGTKGY</sequence>
<accession>A0AAD9UGK1</accession>
<name>A0AAD9UGK1_RIDPI</name>
<reference evidence="5" key="1">
    <citation type="journal article" date="2023" name="Mol. Biol. Evol.">
        <title>Third-Generation Sequencing Reveals the Adaptive Role of the Epigenome in Three Deep-Sea Polychaetes.</title>
        <authorList>
            <person name="Perez M."/>
            <person name="Aroh O."/>
            <person name="Sun Y."/>
            <person name="Lan Y."/>
            <person name="Juniper S.K."/>
            <person name="Young C.R."/>
            <person name="Angers B."/>
            <person name="Qian P.Y."/>
        </authorList>
    </citation>
    <scope>NUCLEOTIDE SEQUENCE</scope>
    <source>
        <strain evidence="5">R07B-5</strain>
    </source>
</reference>
<dbReference type="InterPro" id="IPR018793">
    <property type="entry name" value="Cyt_c_oxidase_assmbl_Pet191"/>
</dbReference>
<evidence type="ECO:0000256" key="1">
    <source>
        <dbReference type="ARBA" id="ARBA00003186"/>
    </source>
</evidence>
<dbReference type="Proteomes" id="UP001209878">
    <property type="component" value="Unassembled WGS sequence"/>
</dbReference>
<dbReference type="PANTHER" id="PTHR28627">
    <property type="entry name" value="CYTOCHROME C OXIDASE ASSEMBLY FACTOR 5"/>
    <property type="match status" value="1"/>
</dbReference>
<evidence type="ECO:0000256" key="3">
    <source>
        <dbReference type="ARBA" id="ARBA00021904"/>
    </source>
</evidence>
<evidence type="ECO:0000256" key="4">
    <source>
        <dbReference type="ARBA" id="ARBA00023157"/>
    </source>
</evidence>
<dbReference type="GO" id="GO:0033617">
    <property type="term" value="P:mitochondrial respiratory chain complex IV assembly"/>
    <property type="evidence" value="ECO:0007669"/>
    <property type="project" value="TreeGrafter"/>
</dbReference>
<comment type="caution">
    <text evidence="5">The sequence shown here is derived from an EMBL/GenBank/DDBJ whole genome shotgun (WGS) entry which is preliminary data.</text>
</comment>
<comment type="function">
    <text evidence="1">Involved in an early step of the mitochondrial complex IV assembly process.</text>
</comment>
<evidence type="ECO:0000313" key="5">
    <source>
        <dbReference type="EMBL" id="KAK2188406.1"/>
    </source>
</evidence>
<dbReference type="PANTHER" id="PTHR28627:SF1">
    <property type="entry name" value="CYTOCHROME C OXIDASE ASSEMBLY FACTOR 5"/>
    <property type="match status" value="1"/>
</dbReference>
<gene>
    <name evidence="5" type="ORF">NP493_133g03029</name>
</gene>
<dbReference type="Pfam" id="PF10203">
    <property type="entry name" value="Pet191_N"/>
    <property type="match status" value="1"/>
</dbReference>
<comment type="similarity">
    <text evidence="2">Belongs to the PET191 family.</text>
</comment>
<dbReference type="AlphaFoldDB" id="A0AAD9UGK1"/>
<proteinExistence type="inferred from homology"/>
<protein>
    <recommendedName>
        <fullName evidence="3">Cytochrome c oxidase assembly factor 5</fullName>
    </recommendedName>
</protein>
<evidence type="ECO:0000256" key="2">
    <source>
        <dbReference type="ARBA" id="ARBA00007785"/>
    </source>
</evidence>
<dbReference type="EMBL" id="JAODUO010000133">
    <property type="protein sequence ID" value="KAK2188406.1"/>
    <property type="molecule type" value="Genomic_DNA"/>
</dbReference>
<evidence type="ECO:0000313" key="6">
    <source>
        <dbReference type="Proteomes" id="UP001209878"/>
    </source>
</evidence>
<dbReference type="GO" id="GO:0005739">
    <property type="term" value="C:mitochondrion"/>
    <property type="evidence" value="ECO:0007669"/>
    <property type="project" value="TreeGrafter"/>
</dbReference>
<keyword evidence="4" id="KW-1015">Disulfide bond</keyword>
<keyword evidence="6" id="KW-1185">Reference proteome</keyword>
<organism evidence="5 6">
    <name type="scientific">Ridgeia piscesae</name>
    <name type="common">Tubeworm</name>
    <dbReference type="NCBI Taxonomy" id="27915"/>
    <lineage>
        <taxon>Eukaryota</taxon>
        <taxon>Metazoa</taxon>
        <taxon>Spiralia</taxon>
        <taxon>Lophotrochozoa</taxon>
        <taxon>Annelida</taxon>
        <taxon>Polychaeta</taxon>
        <taxon>Sedentaria</taxon>
        <taxon>Canalipalpata</taxon>
        <taxon>Sabellida</taxon>
        <taxon>Siboglinidae</taxon>
        <taxon>Ridgeia</taxon>
    </lineage>
</organism>